<sequence>FVPCSWGICACGHDEAWTCGVYCRIHGGDGPQDETNPSTGGGRRDGTQVLLPVEEEQRQEMKCLQQRLEDLPLDVVKRCTYLLRPLMDTATLLIFENNQVKPLRPLICNALLGRYVEFSAAANAAGGVSASETNIFPPGEMLAEQSFLARYFARMHVENSNRYSWDPGRDLQESLADIIPAFLEENFYRSILAIELIRHNPNLRVAGMSSLASDHDPLFYLLVLSSTYTNDDVLTSTSDYFLAVLPSLTQQYERNSNIRECRNPIADENFRILALQFVSYPKRARELLRQTSAPRCLISRLCQTFSAKAKSLPGFYETKYPCKSLAELFHPECTFQSFPSTLQNRLLALRTANREAWRRAHDGLLCMKPLAGKSEGCPEGWWDEVSRAKFLDYFRCLLEILSYMQDMNSIQRDIEWEPRWKLDCACDKLQRLHIIIWRSAQLASTDRTLLLAAIKETREAFEQRVGVIDRCFRVEPSTRTQGGSLVRPQDKYITSIAFQALGATSEIYEYDVSIMKVSIFQPLPRLLAALYGHGIEVGLRLDLLGLVDEGFANLVIERPLQMVAFFAQCSANLWLPNNKNVIEKLMFEISTKLSVEILGRDYQLLQQAAAVLPPDELIVRMVHKLNLKDYLRGTYSEPSQGSVQATESLLRVLHFIVTSRSRHAVGYFDPSIVAAIPSSPQLFPPDFNDLDQSLEILHGLLVDDIIHKLCLRPMTLSEILCGFPLQPPRCCPHKEPTYCGLCDPIEQISNTSNDNNKVPANRGIICRRHLVHSILQQLATQTIVGEEIKFTLRPEVLAVRFDLFYPAYIWKRQNKAKEAVFRTLTQAREANAHLFPADFPIPPPPPRPRRRFVDHLSAPILRLLRCPTFVHLLRQLLDIGIKYGSQQSRWSETLLELVLHLIIIALYEDVVAFAETGERPFLKVVSLVSEESESDEEFGHYAELWHWDRQDPPASARHPCIREYSFRVIMSDDMMFNVALDAAVRNLKGLWHFTLDYLTLDLPLIEVLKSSRTGFTSCSVEVDDCTGSLLALAFS</sequence>
<dbReference type="GO" id="GO:0000151">
    <property type="term" value="C:ubiquitin ligase complex"/>
    <property type="evidence" value="ECO:0007669"/>
    <property type="project" value="TreeGrafter"/>
</dbReference>
<name>A0A3P6T3L5_DIBLA</name>
<comment type="similarity">
    <text evidence="1">Belongs to the E3 ubiquitin-protein ligase UBR1-like family.</text>
</comment>
<dbReference type="UniPathway" id="UPA00143"/>
<evidence type="ECO:0000313" key="3">
    <source>
        <dbReference type="Proteomes" id="UP000281553"/>
    </source>
</evidence>
<dbReference type="GO" id="GO:0071596">
    <property type="term" value="P:ubiquitin-dependent protein catabolic process via the N-end rule pathway"/>
    <property type="evidence" value="ECO:0007669"/>
    <property type="project" value="UniProtKB-UniRule"/>
</dbReference>
<evidence type="ECO:0000256" key="1">
    <source>
        <dbReference type="RuleBase" id="RU366018"/>
    </source>
</evidence>
<dbReference type="InterPro" id="IPR039164">
    <property type="entry name" value="UBR1-like"/>
</dbReference>
<feature type="non-terminal residue" evidence="2">
    <location>
        <position position="1"/>
    </location>
</feature>
<keyword evidence="1" id="KW-0863">Zinc-finger</keyword>
<dbReference type="Proteomes" id="UP000281553">
    <property type="component" value="Unassembled WGS sequence"/>
</dbReference>
<dbReference type="EC" id="2.3.2.27" evidence="1"/>
<dbReference type="OrthoDB" id="26387at2759"/>
<keyword evidence="3" id="KW-1185">Reference proteome</keyword>
<keyword evidence="1" id="KW-0833">Ubl conjugation pathway</keyword>
<dbReference type="AlphaFoldDB" id="A0A3P6T3L5"/>
<keyword evidence="1" id="KW-0808">Transferase</keyword>
<keyword evidence="1" id="KW-0479">Metal-binding</keyword>
<comment type="catalytic activity">
    <reaction evidence="1">
        <text>S-ubiquitinyl-[E2 ubiquitin-conjugating enzyme]-L-cysteine + [acceptor protein]-L-lysine = [E2 ubiquitin-conjugating enzyme]-L-cysteine + N(6)-ubiquitinyl-[acceptor protein]-L-lysine.</text>
        <dbReference type="EC" id="2.3.2.27"/>
    </reaction>
</comment>
<organism evidence="2 3">
    <name type="scientific">Dibothriocephalus latus</name>
    <name type="common">Fish tapeworm</name>
    <name type="synonym">Diphyllobothrium latum</name>
    <dbReference type="NCBI Taxonomy" id="60516"/>
    <lineage>
        <taxon>Eukaryota</taxon>
        <taxon>Metazoa</taxon>
        <taxon>Spiralia</taxon>
        <taxon>Lophotrochozoa</taxon>
        <taxon>Platyhelminthes</taxon>
        <taxon>Cestoda</taxon>
        <taxon>Eucestoda</taxon>
        <taxon>Diphyllobothriidea</taxon>
        <taxon>Diphyllobothriidae</taxon>
        <taxon>Dibothriocephalus</taxon>
    </lineage>
</organism>
<protein>
    <recommendedName>
        <fullName evidence="1">E3 ubiquitin-protein ligase</fullName>
        <ecNumber evidence="1">2.3.2.27</ecNumber>
    </recommendedName>
</protein>
<dbReference type="GO" id="GO:0005737">
    <property type="term" value="C:cytoplasm"/>
    <property type="evidence" value="ECO:0007669"/>
    <property type="project" value="TreeGrafter"/>
</dbReference>
<proteinExistence type="inferred from homology"/>
<evidence type="ECO:0000313" key="2">
    <source>
        <dbReference type="EMBL" id="VDK82516.1"/>
    </source>
</evidence>
<dbReference type="EMBL" id="UYRU01043523">
    <property type="protein sequence ID" value="VDK82516.1"/>
    <property type="molecule type" value="Genomic_DNA"/>
</dbReference>
<reference evidence="2 3" key="1">
    <citation type="submission" date="2018-11" db="EMBL/GenBank/DDBJ databases">
        <authorList>
            <consortium name="Pathogen Informatics"/>
        </authorList>
    </citation>
    <scope>NUCLEOTIDE SEQUENCE [LARGE SCALE GENOMIC DNA]</scope>
</reference>
<dbReference type="GO" id="GO:0008270">
    <property type="term" value="F:zinc ion binding"/>
    <property type="evidence" value="ECO:0007669"/>
    <property type="project" value="UniProtKB-UniRule"/>
</dbReference>
<comment type="pathway">
    <text evidence="1">Protein modification; protein ubiquitination.</text>
</comment>
<keyword evidence="1" id="KW-0862">Zinc</keyword>
<gene>
    <name evidence="2" type="ORF">DILT_LOCUS3351</name>
</gene>
<dbReference type="GO" id="GO:0061630">
    <property type="term" value="F:ubiquitin protein ligase activity"/>
    <property type="evidence" value="ECO:0007669"/>
    <property type="project" value="UniProtKB-UniRule"/>
</dbReference>
<accession>A0A3P6T3L5</accession>
<dbReference type="PANTHER" id="PTHR21497">
    <property type="entry name" value="UBIQUITIN LIGASE E3 ALPHA-RELATED"/>
    <property type="match status" value="1"/>
</dbReference>
<dbReference type="GO" id="GO:0016567">
    <property type="term" value="P:protein ubiquitination"/>
    <property type="evidence" value="ECO:0007669"/>
    <property type="project" value="UniProtKB-UniRule"/>
</dbReference>
<comment type="function">
    <text evidence="1">Ubiquitin ligase protein which is a component of the N-end rule pathway. Recognizes and binds to proteins bearing specific N-terminal residues that are destabilizing according to the N-end rule, leading to their ubiquitination and subsequent degradation.</text>
</comment>
<dbReference type="PANTHER" id="PTHR21497:SF24">
    <property type="entry name" value="E3 UBIQUITIN-PROTEIN LIGASE UBR1"/>
    <property type="match status" value="1"/>
</dbReference>